<dbReference type="EMBL" id="LSRL02000137">
    <property type="protein sequence ID" value="TDG43732.1"/>
    <property type="molecule type" value="Genomic_DNA"/>
</dbReference>
<gene>
    <name evidence="2" type="ORF">AWZ03_009860</name>
</gene>
<accession>A0A484B607</accession>
<reference evidence="2 3" key="1">
    <citation type="journal article" date="2019" name="J. Hered.">
        <title>An Improved Genome Assembly for Drosophila navojoa, the Basal Species in the mojavensis Cluster.</title>
        <authorList>
            <person name="Vanderlinde T."/>
            <person name="Dupim E.G."/>
            <person name="Nazario-Yepiz N.O."/>
            <person name="Carvalho A.B."/>
        </authorList>
    </citation>
    <scope>NUCLEOTIDE SEQUENCE [LARGE SCALE GENOMIC DNA]</scope>
    <source>
        <strain evidence="2">Navoj_Jal97</strain>
        <tissue evidence="2">Whole organism</tissue>
    </source>
</reference>
<name>A0A484B607_DRONA</name>
<evidence type="ECO:0000313" key="3">
    <source>
        <dbReference type="Proteomes" id="UP000295192"/>
    </source>
</evidence>
<protein>
    <submittedName>
        <fullName evidence="2">Uncharacterized protein</fullName>
    </submittedName>
</protein>
<feature type="region of interest" description="Disordered" evidence="1">
    <location>
        <begin position="1"/>
        <end position="24"/>
    </location>
</feature>
<sequence>CALSRPQMTSSSRLHEFSSSKRSKRTLYCQWSSSSRISHISRSSSSSRSAATLVRVGVLRARLTIASIDCATHSVCPTWSSSTSH</sequence>
<feature type="non-terminal residue" evidence="2">
    <location>
        <position position="1"/>
    </location>
</feature>
<feature type="compositionally biased region" description="Polar residues" evidence="1">
    <location>
        <begin position="1"/>
        <end position="12"/>
    </location>
</feature>
<evidence type="ECO:0000313" key="2">
    <source>
        <dbReference type="EMBL" id="TDG43732.1"/>
    </source>
</evidence>
<feature type="non-terminal residue" evidence="2">
    <location>
        <position position="85"/>
    </location>
</feature>
<evidence type="ECO:0000256" key="1">
    <source>
        <dbReference type="SAM" id="MobiDB-lite"/>
    </source>
</evidence>
<comment type="caution">
    <text evidence="2">The sequence shown here is derived from an EMBL/GenBank/DDBJ whole genome shotgun (WGS) entry which is preliminary data.</text>
</comment>
<keyword evidence="3" id="KW-1185">Reference proteome</keyword>
<dbReference type="Proteomes" id="UP000295192">
    <property type="component" value="Unassembled WGS sequence"/>
</dbReference>
<dbReference type="AlphaFoldDB" id="A0A484B607"/>
<organism evidence="2 3">
    <name type="scientific">Drosophila navojoa</name>
    <name type="common">Fruit fly</name>
    <dbReference type="NCBI Taxonomy" id="7232"/>
    <lineage>
        <taxon>Eukaryota</taxon>
        <taxon>Metazoa</taxon>
        <taxon>Ecdysozoa</taxon>
        <taxon>Arthropoda</taxon>
        <taxon>Hexapoda</taxon>
        <taxon>Insecta</taxon>
        <taxon>Pterygota</taxon>
        <taxon>Neoptera</taxon>
        <taxon>Endopterygota</taxon>
        <taxon>Diptera</taxon>
        <taxon>Brachycera</taxon>
        <taxon>Muscomorpha</taxon>
        <taxon>Ephydroidea</taxon>
        <taxon>Drosophilidae</taxon>
        <taxon>Drosophila</taxon>
    </lineage>
</organism>
<proteinExistence type="predicted"/>